<dbReference type="AlphaFoldDB" id="A0ABD2JHT5"/>
<dbReference type="EMBL" id="JBICCN010000143">
    <property type="protein sequence ID" value="KAL3090082.1"/>
    <property type="molecule type" value="Genomic_DNA"/>
</dbReference>
<evidence type="ECO:0000313" key="2">
    <source>
        <dbReference type="Proteomes" id="UP001620645"/>
    </source>
</evidence>
<proteinExistence type="predicted"/>
<gene>
    <name evidence="1" type="ORF">niasHS_006534</name>
</gene>
<keyword evidence="2" id="KW-1185">Reference proteome</keyword>
<organism evidence="1 2">
    <name type="scientific">Heterodera schachtii</name>
    <name type="common">Sugarbeet cyst nematode worm</name>
    <name type="synonym">Tylenchus schachtii</name>
    <dbReference type="NCBI Taxonomy" id="97005"/>
    <lineage>
        <taxon>Eukaryota</taxon>
        <taxon>Metazoa</taxon>
        <taxon>Ecdysozoa</taxon>
        <taxon>Nematoda</taxon>
        <taxon>Chromadorea</taxon>
        <taxon>Rhabditida</taxon>
        <taxon>Tylenchina</taxon>
        <taxon>Tylenchomorpha</taxon>
        <taxon>Tylenchoidea</taxon>
        <taxon>Heteroderidae</taxon>
        <taxon>Heteroderinae</taxon>
        <taxon>Heterodera</taxon>
    </lineage>
</organism>
<protein>
    <submittedName>
        <fullName evidence="1">Uncharacterized protein</fullName>
    </submittedName>
</protein>
<comment type="caution">
    <text evidence="1">The sequence shown here is derived from an EMBL/GenBank/DDBJ whole genome shotgun (WGS) entry which is preliminary data.</text>
</comment>
<accession>A0ABD2JHT5</accession>
<reference evidence="1 2" key="1">
    <citation type="submission" date="2024-10" db="EMBL/GenBank/DDBJ databases">
        <authorList>
            <person name="Kim D."/>
        </authorList>
    </citation>
    <scope>NUCLEOTIDE SEQUENCE [LARGE SCALE GENOMIC DNA]</scope>
    <source>
        <strain evidence="1">Taebaek</strain>
    </source>
</reference>
<name>A0ABD2JHT5_HETSC</name>
<sequence>MLMLDFSQPLLDALLLPDFLKRIGEFFNLTEMKRTWQSADDPPLPNRSAATSGWDLFGSFHSTTGNIIGDAGIPMELNADKQRSVSFYYKDGD</sequence>
<evidence type="ECO:0000313" key="1">
    <source>
        <dbReference type="EMBL" id="KAL3090082.1"/>
    </source>
</evidence>
<dbReference type="Proteomes" id="UP001620645">
    <property type="component" value="Unassembled WGS sequence"/>
</dbReference>